<evidence type="ECO:0000256" key="6">
    <source>
        <dbReference type="ARBA" id="ARBA00023069"/>
    </source>
</evidence>
<feature type="coiled-coil region" evidence="10">
    <location>
        <begin position="324"/>
        <end position="351"/>
    </location>
</feature>
<sequence>MYKVEIVPEAIQDQAISRRRKMEEERKKRFFNSKIRTMGIDVQKLEEQIKKKNEMKEIEKLRDKAFDNSLIQMGQVREAMEQKRKQIYKMQCQDLDDYRKNQQKFEFRREFDLNDPKRLYKDKPARVGDDDPRKSVSGCQFFGGEDLTEKDRIKRQKEQMRVWALEQMAEKAERRRQEIENDINYEDYRLKCSAECRKLQEEEKRIRDLQLSENVEYNKRLAELKRFKDYNYKIEDEKQNMRQIDYQLNSSKYILKEENKINPYTNRLRMDSYKGMTPKEIQDILDYQEYQRQENHKKREKELENESKWYLRTTVNSLANDLLCKEQERQKRELNKKITEENQKQAIADKERKEFYNKVLYTNVPTDAFYDQFNTSSR</sequence>
<dbReference type="AlphaFoldDB" id="A0A1Y1VGH7"/>
<keyword evidence="5 10" id="KW-0175">Coiled coil</keyword>
<evidence type="ECO:0000256" key="10">
    <source>
        <dbReference type="SAM" id="Coils"/>
    </source>
</evidence>
<evidence type="ECO:0000256" key="5">
    <source>
        <dbReference type="ARBA" id="ARBA00023054"/>
    </source>
</evidence>
<dbReference type="Pfam" id="PF05914">
    <property type="entry name" value="RIB43A"/>
    <property type="match status" value="1"/>
</dbReference>
<dbReference type="EMBL" id="MCFH01000011">
    <property type="protein sequence ID" value="ORX54291.1"/>
    <property type="molecule type" value="Genomic_DNA"/>
</dbReference>
<reference evidence="11 12" key="1">
    <citation type="submission" date="2016-08" db="EMBL/GenBank/DDBJ databases">
        <title>Genomes of anaerobic fungi encode conserved fungal cellulosomes for biomass hydrolysis.</title>
        <authorList>
            <consortium name="DOE Joint Genome Institute"/>
            <person name="Haitjema C.H."/>
            <person name="Gilmore S.P."/>
            <person name="Henske J.K."/>
            <person name="Solomon K.V."/>
            <person name="De Groot R."/>
            <person name="Kuo A."/>
            <person name="Mondo S.J."/>
            <person name="Salamov A.A."/>
            <person name="Labutti K."/>
            <person name="Zhao Z."/>
            <person name="Chiniquy J."/>
            <person name="Barry K."/>
            <person name="Brewer H.M."/>
            <person name="Purvine S.O."/>
            <person name="Wright A.T."/>
            <person name="Boxma B."/>
            <person name="Van Alen T."/>
            <person name="Hackstein J.H."/>
            <person name="Baker S.E."/>
            <person name="Grigoriev I.V."/>
            <person name="O'Malley M.A."/>
        </authorList>
    </citation>
    <scope>NUCLEOTIDE SEQUENCE [LARGE SCALE GENOMIC DNA]</scope>
    <source>
        <strain evidence="12">finn</strain>
    </source>
</reference>
<protein>
    <submittedName>
        <fullName evidence="11">RIB43A-domain-containing protein</fullName>
    </submittedName>
</protein>
<reference evidence="11 12" key="2">
    <citation type="submission" date="2016-08" db="EMBL/GenBank/DDBJ databases">
        <title>Pervasive Adenine N6-methylation of Active Genes in Fungi.</title>
        <authorList>
            <consortium name="DOE Joint Genome Institute"/>
            <person name="Mondo S.J."/>
            <person name="Dannebaum R.O."/>
            <person name="Kuo R.C."/>
            <person name="Labutti K."/>
            <person name="Haridas S."/>
            <person name="Kuo A."/>
            <person name="Salamov A."/>
            <person name="Ahrendt S.R."/>
            <person name="Lipzen A."/>
            <person name="Sullivan W."/>
            <person name="Andreopoulos W.B."/>
            <person name="Clum A."/>
            <person name="Lindquist E."/>
            <person name="Daum C."/>
            <person name="Ramamoorthy G.K."/>
            <person name="Gryganskyi A."/>
            <person name="Culley D."/>
            <person name="Magnuson J.K."/>
            <person name="James T.Y."/>
            <person name="O'Malley M.A."/>
            <person name="Stajich J.E."/>
            <person name="Spatafora J.W."/>
            <person name="Visel A."/>
            <person name="Grigoriev I.V."/>
        </authorList>
    </citation>
    <scope>NUCLEOTIDE SEQUENCE [LARGE SCALE GENOMIC DNA]</scope>
    <source>
        <strain evidence="12">finn</strain>
    </source>
</reference>
<feature type="coiled-coil region" evidence="10">
    <location>
        <begin position="35"/>
        <end position="64"/>
    </location>
</feature>
<evidence type="ECO:0000256" key="1">
    <source>
        <dbReference type="ARBA" id="ARBA00004611"/>
    </source>
</evidence>
<comment type="caution">
    <text evidence="11">The sequence shown here is derived from an EMBL/GenBank/DDBJ whole genome shotgun (WGS) entry which is preliminary data.</text>
</comment>
<feature type="coiled-coil region" evidence="10">
    <location>
        <begin position="155"/>
        <end position="182"/>
    </location>
</feature>
<evidence type="ECO:0000256" key="9">
    <source>
        <dbReference type="ARBA" id="ARBA00046435"/>
    </source>
</evidence>
<dbReference type="Proteomes" id="UP000193719">
    <property type="component" value="Unassembled WGS sequence"/>
</dbReference>
<evidence type="ECO:0000313" key="11">
    <source>
        <dbReference type="EMBL" id="ORX54291.1"/>
    </source>
</evidence>
<keyword evidence="3" id="KW-0963">Cytoplasm</keyword>
<evidence type="ECO:0000256" key="8">
    <source>
        <dbReference type="ARBA" id="ARBA00023273"/>
    </source>
</evidence>
<dbReference type="STRING" id="1754191.A0A1Y1VGH7"/>
<proteinExistence type="inferred from homology"/>
<comment type="subcellular location">
    <subcellularLocation>
        <location evidence="1">Cytoplasm</location>
        <location evidence="1">Cytoskeleton</location>
        <location evidence="1">Flagellum axoneme</location>
    </subcellularLocation>
</comment>
<gene>
    <name evidence="11" type="ORF">BCR36DRAFT_322737</name>
</gene>
<keyword evidence="4" id="KW-0282">Flagellum</keyword>
<comment type="similarity">
    <text evidence="2">Belongs to the RIB43A family.</text>
</comment>
<dbReference type="PANTHER" id="PTHR14517">
    <property type="entry name" value="RIB43A-RELATED"/>
    <property type="match status" value="1"/>
</dbReference>
<organism evidence="11 12">
    <name type="scientific">Piromyces finnis</name>
    <dbReference type="NCBI Taxonomy" id="1754191"/>
    <lineage>
        <taxon>Eukaryota</taxon>
        <taxon>Fungi</taxon>
        <taxon>Fungi incertae sedis</taxon>
        <taxon>Chytridiomycota</taxon>
        <taxon>Chytridiomycota incertae sedis</taxon>
        <taxon>Neocallimastigomycetes</taxon>
        <taxon>Neocallimastigales</taxon>
        <taxon>Neocallimastigaceae</taxon>
        <taxon>Piromyces</taxon>
    </lineage>
</organism>
<keyword evidence="7" id="KW-0206">Cytoskeleton</keyword>
<evidence type="ECO:0000313" key="12">
    <source>
        <dbReference type="Proteomes" id="UP000193719"/>
    </source>
</evidence>
<keyword evidence="8" id="KW-0966">Cell projection</keyword>
<accession>A0A1Y1VGH7</accession>
<evidence type="ECO:0000256" key="2">
    <source>
        <dbReference type="ARBA" id="ARBA00006875"/>
    </source>
</evidence>
<evidence type="ECO:0000256" key="4">
    <source>
        <dbReference type="ARBA" id="ARBA00022846"/>
    </source>
</evidence>
<evidence type="ECO:0000256" key="7">
    <source>
        <dbReference type="ARBA" id="ARBA00023212"/>
    </source>
</evidence>
<keyword evidence="6" id="KW-0969">Cilium</keyword>
<dbReference type="OrthoDB" id="429119at2759"/>
<comment type="subunit">
    <text evidence="9">Microtubule inner protein component of sperm flagellar doublet microtubules.</text>
</comment>
<keyword evidence="12" id="KW-1185">Reference proteome</keyword>
<dbReference type="PANTHER" id="PTHR14517:SF6">
    <property type="entry name" value="RE41410P"/>
    <property type="match status" value="1"/>
</dbReference>
<evidence type="ECO:0000256" key="3">
    <source>
        <dbReference type="ARBA" id="ARBA00022490"/>
    </source>
</evidence>
<name>A0A1Y1VGH7_9FUNG</name>
<dbReference type="InterPro" id="IPR008805">
    <property type="entry name" value="RIB43A"/>
</dbReference>